<comment type="subcellular location">
    <subcellularLocation>
        <location evidence="1">Bacterial flagellum</location>
    </subcellularLocation>
</comment>
<keyword evidence="3" id="KW-0975">Bacterial flagellum</keyword>
<organism evidence="5 6">
    <name type="scientific">Selenomonas bovis</name>
    <dbReference type="NCBI Taxonomy" id="416586"/>
    <lineage>
        <taxon>Bacteria</taxon>
        <taxon>Bacillati</taxon>
        <taxon>Bacillota</taxon>
        <taxon>Negativicutes</taxon>
        <taxon>Selenomonadales</taxon>
        <taxon>Selenomonadaceae</taxon>
        <taxon>Selenomonas</taxon>
    </lineage>
</organism>
<evidence type="ECO:0000313" key="6">
    <source>
        <dbReference type="Proteomes" id="UP000543804"/>
    </source>
</evidence>
<dbReference type="PANTHER" id="PTHR42792">
    <property type="entry name" value="FLAGELLIN"/>
    <property type="match status" value="1"/>
</dbReference>
<keyword evidence="5" id="KW-0969">Cilium</keyword>
<dbReference type="RefSeq" id="WP_277346132.1">
    <property type="nucleotide sequence ID" value="NZ_JABAFA010000092.1"/>
</dbReference>
<dbReference type="Pfam" id="PF00700">
    <property type="entry name" value="Flagellin_C"/>
    <property type="match status" value="1"/>
</dbReference>
<reference evidence="5 6" key="1">
    <citation type="submission" date="2020-04" db="EMBL/GenBank/DDBJ databases">
        <authorList>
            <person name="Hitch T.C.A."/>
            <person name="Wylensek D."/>
            <person name="Clavel T."/>
        </authorList>
    </citation>
    <scope>NUCLEOTIDE SEQUENCE [LARGE SCALE GENOMIC DNA]</scope>
    <source>
        <strain evidence="5 6">PG-130-P53-12</strain>
    </source>
</reference>
<dbReference type="GO" id="GO:0005198">
    <property type="term" value="F:structural molecule activity"/>
    <property type="evidence" value="ECO:0007669"/>
    <property type="project" value="InterPro"/>
</dbReference>
<dbReference type="InterPro" id="IPR046358">
    <property type="entry name" value="Flagellin_C"/>
</dbReference>
<comment type="caution">
    <text evidence="5">The sequence shown here is derived from an EMBL/GenBank/DDBJ whole genome shotgun (WGS) entry which is preliminary data.</text>
</comment>
<dbReference type="GO" id="GO:0009288">
    <property type="term" value="C:bacterial-type flagellum"/>
    <property type="evidence" value="ECO:0007669"/>
    <property type="project" value="UniProtKB-SubCell"/>
</dbReference>
<dbReference type="PANTHER" id="PTHR42792:SF2">
    <property type="entry name" value="FLAGELLIN"/>
    <property type="match status" value="1"/>
</dbReference>
<dbReference type="Gene3D" id="1.20.1330.10">
    <property type="entry name" value="f41 fragment of flagellin, N-terminal domain"/>
    <property type="match status" value="1"/>
</dbReference>
<keyword evidence="6" id="KW-1185">Reference proteome</keyword>
<evidence type="ECO:0000256" key="3">
    <source>
        <dbReference type="ARBA" id="ARBA00023143"/>
    </source>
</evidence>
<comment type="similarity">
    <text evidence="2">Belongs to the bacterial flagellin family.</text>
</comment>
<evidence type="ECO:0000256" key="2">
    <source>
        <dbReference type="ARBA" id="ARBA00005709"/>
    </source>
</evidence>
<feature type="non-terminal residue" evidence="5">
    <location>
        <position position="1"/>
    </location>
</feature>
<dbReference type="SUPFAM" id="SSF64518">
    <property type="entry name" value="Phase 1 flagellin"/>
    <property type="match status" value="1"/>
</dbReference>
<protein>
    <submittedName>
        <fullName evidence="5">Flagellin</fullName>
    </submittedName>
</protein>
<sequence length="170" mass="18120">LTIRVEDSQGNPKKSINRIMDNFTETIRAQDPSPDNAMTFQVGTKANQSIRLGFTDMRSYALGLASKEGKAIDISSQASANAAISAFDNAVEKVLAQQTTLGAVTSRMDYTNANIVTASENVTASKSTISDADMAKEMTSFTKNNILTQAAQSMLAQANQSSSSVLSLLQ</sequence>
<evidence type="ECO:0000313" key="5">
    <source>
        <dbReference type="EMBL" id="NMD99922.1"/>
    </source>
</evidence>
<name>A0A848BC07_9FIRM</name>
<accession>A0A848BC07</accession>
<gene>
    <name evidence="5" type="ORF">HF878_10770</name>
</gene>
<evidence type="ECO:0000259" key="4">
    <source>
        <dbReference type="Pfam" id="PF00700"/>
    </source>
</evidence>
<proteinExistence type="inferred from homology"/>
<dbReference type="Proteomes" id="UP000543804">
    <property type="component" value="Unassembled WGS sequence"/>
</dbReference>
<evidence type="ECO:0000256" key="1">
    <source>
        <dbReference type="ARBA" id="ARBA00004365"/>
    </source>
</evidence>
<feature type="domain" description="Flagellin C-terminal" evidence="4">
    <location>
        <begin position="85"/>
        <end position="169"/>
    </location>
</feature>
<dbReference type="InterPro" id="IPR001492">
    <property type="entry name" value="Flagellin"/>
</dbReference>
<keyword evidence="5" id="KW-0282">Flagellum</keyword>
<dbReference type="EMBL" id="JABAFA010000092">
    <property type="protein sequence ID" value="NMD99922.1"/>
    <property type="molecule type" value="Genomic_DNA"/>
</dbReference>
<keyword evidence="5" id="KW-0966">Cell projection</keyword>
<dbReference type="AlphaFoldDB" id="A0A848BC07"/>